<feature type="domain" description="Cache" evidence="7">
    <location>
        <begin position="47"/>
        <end position="259"/>
    </location>
</feature>
<organism evidence="8 9">
    <name type="scientific">Campylobacter volucris</name>
    <dbReference type="NCBI Taxonomy" id="1031542"/>
    <lineage>
        <taxon>Bacteria</taxon>
        <taxon>Pseudomonadati</taxon>
        <taxon>Campylobacterota</taxon>
        <taxon>Epsilonproteobacteria</taxon>
        <taxon>Campylobacterales</taxon>
        <taxon>Campylobacteraceae</taxon>
        <taxon>Campylobacter</taxon>
    </lineage>
</organism>
<evidence type="ECO:0000313" key="9">
    <source>
        <dbReference type="Proteomes" id="UP000321629"/>
    </source>
</evidence>
<protein>
    <submittedName>
        <fullName evidence="8">Methyl-accepting chemotaxis protein</fullName>
    </submittedName>
</protein>
<name>A0A5C7E5Y4_9BACT</name>
<dbReference type="EMBL" id="VOWJ01000002">
    <property type="protein sequence ID" value="TXE90127.1"/>
    <property type="molecule type" value="Genomic_DNA"/>
</dbReference>
<proteinExistence type="predicted"/>
<feature type="non-terminal residue" evidence="8">
    <location>
        <position position="343"/>
    </location>
</feature>
<keyword evidence="5 6" id="KW-0472">Membrane</keyword>
<dbReference type="Pfam" id="PF02743">
    <property type="entry name" value="dCache_1"/>
    <property type="match status" value="1"/>
</dbReference>
<evidence type="ECO:0000313" key="8">
    <source>
        <dbReference type="EMBL" id="TXE90127.1"/>
    </source>
</evidence>
<keyword evidence="3 6" id="KW-0812">Transmembrane</keyword>
<dbReference type="AlphaFoldDB" id="A0A5C7E5Y4"/>
<keyword evidence="2" id="KW-1003">Cell membrane</keyword>
<keyword evidence="4 6" id="KW-1133">Transmembrane helix</keyword>
<evidence type="ECO:0000256" key="4">
    <source>
        <dbReference type="ARBA" id="ARBA00022989"/>
    </source>
</evidence>
<dbReference type="InterPro" id="IPR033479">
    <property type="entry name" value="dCache_1"/>
</dbReference>
<comment type="caution">
    <text evidence="8">The sequence shown here is derived from an EMBL/GenBank/DDBJ whole genome shotgun (WGS) entry which is preliminary data.</text>
</comment>
<evidence type="ECO:0000256" key="6">
    <source>
        <dbReference type="SAM" id="Phobius"/>
    </source>
</evidence>
<feature type="transmembrane region" description="Helical" evidence="6">
    <location>
        <begin position="288"/>
        <end position="310"/>
    </location>
</feature>
<dbReference type="GO" id="GO:0005886">
    <property type="term" value="C:plasma membrane"/>
    <property type="evidence" value="ECO:0007669"/>
    <property type="project" value="UniProtKB-SubCell"/>
</dbReference>
<dbReference type="CDD" id="cd12913">
    <property type="entry name" value="PDC1_MCP_like"/>
    <property type="match status" value="1"/>
</dbReference>
<evidence type="ECO:0000259" key="7">
    <source>
        <dbReference type="Pfam" id="PF02743"/>
    </source>
</evidence>
<comment type="subcellular location">
    <subcellularLocation>
        <location evidence="1">Cell membrane</location>
        <topology evidence="1">Multi-pass membrane protein</topology>
    </subcellularLocation>
</comment>
<evidence type="ECO:0000256" key="3">
    <source>
        <dbReference type="ARBA" id="ARBA00022692"/>
    </source>
</evidence>
<reference evidence="8 9" key="1">
    <citation type="submission" date="2019-07" db="EMBL/GenBank/DDBJ databases">
        <title>Rapid identification of Enteric Bacteria from Whole Genome Sequences (WGS) using Average Nucleotide Identity (ANI).</title>
        <authorList>
            <person name="Lane C."/>
        </authorList>
    </citation>
    <scope>NUCLEOTIDE SEQUENCE [LARGE SCALE GENOMIC DNA]</scope>
    <source>
        <strain evidence="8 9">2016D-0084</strain>
    </source>
</reference>
<dbReference type="Gene3D" id="3.30.450.20">
    <property type="entry name" value="PAS domain"/>
    <property type="match status" value="2"/>
</dbReference>
<evidence type="ECO:0000256" key="2">
    <source>
        <dbReference type="ARBA" id="ARBA00022475"/>
    </source>
</evidence>
<evidence type="ECO:0000256" key="5">
    <source>
        <dbReference type="ARBA" id="ARBA00023136"/>
    </source>
</evidence>
<dbReference type="InterPro" id="IPR029151">
    <property type="entry name" value="Sensor-like_sf"/>
</dbReference>
<evidence type="ECO:0000256" key="1">
    <source>
        <dbReference type="ARBA" id="ARBA00004651"/>
    </source>
</evidence>
<gene>
    <name evidence="8" type="ORF">FPD38_00420</name>
</gene>
<dbReference type="SUPFAM" id="SSF103190">
    <property type="entry name" value="Sensory domain-like"/>
    <property type="match status" value="1"/>
</dbReference>
<dbReference type="Proteomes" id="UP000321629">
    <property type="component" value="Unassembled WGS sequence"/>
</dbReference>
<dbReference type="RefSeq" id="WP_187153063.1">
    <property type="nucleotide sequence ID" value="NZ_VOWJ01000002.1"/>
</dbReference>
<sequence>MPKLNVSGKLTLIVGFLIIMILSAVSVLGYFQTKSNTFELIKDVQLKTMDDVTLAFNNYASSKRKAVQILAEELARTPLEDKEQILSLLNSFQKSFDFQLTFFGIEDLNGVFLSNGQYLNQSKGFNLQSATWYNLTKQNKKTIVTDPYKSTVDGSITLTYATPVYKNGNFIGVVGGDYTVNAFSKDVLAFGSSSATYAVVYNNEGENMFHQSQDKILTKDQLGTNIAKTINTNKAFWLDPNNRDSMFEAKDEKGIKYQVMCNATINPNYNVCTITENSAYTNPVEKILFAQIVVGLIAIVIALIVIRLVIQYNLSPLQKIQSGLNSFFDFINHKTKDSKLIDV</sequence>
<feature type="transmembrane region" description="Helical" evidence="6">
    <location>
        <begin position="12"/>
        <end position="31"/>
    </location>
</feature>
<accession>A0A5C7E5Y4</accession>